<feature type="non-terminal residue" evidence="2">
    <location>
        <position position="1"/>
    </location>
</feature>
<evidence type="ECO:0000313" key="2">
    <source>
        <dbReference type="EMBL" id="KAK2141891.1"/>
    </source>
</evidence>
<reference evidence="2" key="1">
    <citation type="journal article" date="2023" name="Mol. Biol. Evol.">
        <title>Third-Generation Sequencing Reveals the Adaptive Role of the Epigenome in Three Deep-Sea Polychaetes.</title>
        <authorList>
            <person name="Perez M."/>
            <person name="Aroh O."/>
            <person name="Sun Y."/>
            <person name="Lan Y."/>
            <person name="Juniper S.K."/>
            <person name="Young C.R."/>
            <person name="Angers B."/>
            <person name="Qian P.Y."/>
        </authorList>
    </citation>
    <scope>NUCLEOTIDE SEQUENCE</scope>
    <source>
        <strain evidence="2">P08H-3</strain>
    </source>
</reference>
<dbReference type="PANTHER" id="PTHR47577:SF2">
    <property type="entry name" value="THAP DOMAIN CONTAINING 9"/>
    <property type="match status" value="1"/>
</dbReference>
<dbReference type="AlphaFoldDB" id="A0AAD9IWG8"/>
<dbReference type="PANTHER" id="PTHR47577">
    <property type="entry name" value="THAP DOMAIN-CONTAINING PROTEIN 6"/>
    <property type="match status" value="1"/>
</dbReference>
<dbReference type="InterPro" id="IPR048367">
    <property type="entry name" value="TNP-like_RNaseH_C"/>
</dbReference>
<accession>A0AAD9IWG8</accession>
<gene>
    <name evidence="2" type="ORF">LSH36_1024g00012</name>
</gene>
<evidence type="ECO:0000313" key="3">
    <source>
        <dbReference type="Proteomes" id="UP001208570"/>
    </source>
</evidence>
<comment type="caution">
    <text evidence="2">The sequence shown here is derived from an EMBL/GenBank/DDBJ whole genome shotgun (WGS) entry which is preliminary data.</text>
</comment>
<sequence>LNIESLLGLGKVLLFESSPVPRFLLTYKLSQDHFELLFSAVRQFGSWNNNSSAIQFSNAFRSLLSHTGVSIQYSGKANCLSQDTTSLLNLDNTDDIKPFLTFENTM</sequence>
<organism evidence="2 3">
    <name type="scientific">Paralvinella palmiformis</name>
    <dbReference type="NCBI Taxonomy" id="53620"/>
    <lineage>
        <taxon>Eukaryota</taxon>
        <taxon>Metazoa</taxon>
        <taxon>Spiralia</taxon>
        <taxon>Lophotrochozoa</taxon>
        <taxon>Annelida</taxon>
        <taxon>Polychaeta</taxon>
        <taxon>Sedentaria</taxon>
        <taxon>Canalipalpata</taxon>
        <taxon>Terebellida</taxon>
        <taxon>Terebelliformia</taxon>
        <taxon>Alvinellidae</taxon>
        <taxon>Paralvinella</taxon>
    </lineage>
</organism>
<name>A0AAD9IWG8_9ANNE</name>
<protein>
    <recommendedName>
        <fullName evidence="1">Transposable element P transposase-like RNase H C-terminal domain-containing protein</fullName>
    </recommendedName>
</protein>
<dbReference type="Proteomes" id="UP001208570">
    <property type="component" value="Unassembled WGS sequence"/>
</dbReference>
<dbReference type="Pfam" id="PF21789">
    <property type="entry name" value="TNP-like_RNaseH_C"/>
    <property type="match status" value="1"/>
</dbReference>
<dbReference type="EMBL" id="JAODUP010001024">
    <property type="protein sequence ID" value="KAK2141891.1"/>
    <property type="molecule type" value="Genomic_DNA"/>
</dbReference>
<proteinExistence type="predicted"/>
<evidence type="ECO:0000259" key="1">
    <source>
        <dbReference type="Pfam" id="PF21789"/>
    </source>
</evidence>
<keyword evidence="3" id="KW-1185">Reference proteome</keyword>
<feature type="domain" description="Transposable element P transposase-like RNase H C-terminal" evidence="1">
    <location>
        <begin position="27"/>
        <end position="61"/>
    </location>
</feature>